<comment type="caution">
    <text evidence="1">The sequence shown here is derived from an EMBL/GenBank/DDBJ whole genome shotgun (WGS) entry which is preliminary data.</text>
</comment>
<name>A0A3N3DU84_9VIBR</name>
<dbReference type="InterPro" id="IPR013783">
    <property type="entry name" value="Ig-like_fold"/>
</dbReference>
<dbReference type="RefSeq" id="WP_123783436.1">
    <property type="nucleotide sequence ID" value="NZ_RKIK01000096.1"/>
</dbReference>
<sequence length="154" mass="17385">MWSHEPVVHITSKRFKDRHLDTITVKVYCNQEDLTLTCNGNPVALKERKGTGSQTIYLFDVSLDAGYNQIVATASGISDRVEFRKVAEANQDYILPKGESAGIMDSLFQSDNGDENVRNWFSDGVEDAQLPELEFPEGYLSIKDRVCDLLKEEH</sequence>
<accession>A0A3N3DU84</accession>
<dbReference type="EMBL" id="RKIK01000096">
    <property type="protein sequence ID" value="ROV58053.1"/>
    <property type="molecule type" value="Genomic_DNA"/>
</dbReference>
<reference evidence="1 2" key="1">
    <citation type="submission" date="2018-11" db="EMBL/GenBank/DDBJ databases">
        <title>Vibrio ponticus strain CAIM 1751 pathogenic for the snapper Lutjanus guttatus.</title>
        <authorList>
            <person name="Soto-Rodriguez S."/>
            <person name="Lozano-Olvera R."/>
            <person name="Gomez-Gil B."/>
        </authorList>
    </citation>
    <scope>NUCLEOTIDE SEQUENCE [LARGE SCALE GENOMIC DNA]</scope>
    <source>
        <strain evidence="1 2">CAIM 1751</strain>
    </source>
</reference>
<protein>
    <submittedName>
        <fullName evidence="1">Uncharacterized protein</fullName>
    </submittedName>
</protein>
<proteinExistence type="predicted"/>
<dbReference type="Proteomes" id="UP000278792">
    <property type="component" value="Unassembled WGS sequence"/>
</dbReference>
<gene>
    <name evidence="1" type="ORF">EGH82_20260</name>
</gene>
<evidence type="ECO:0000313" key="2">
    <source>
        <dbReference type="Proteomes" id="UP000278792"/>
    </source>
</evidence>
<organism evidence="1 2">
    <name type="scientific">Vibrio ponticus</name>
    <dbReference type="NCBI Taxonomy" id="265668"/>
    <lineage>
        <taxon>Bacteria</taxon>
        <taxon>Pseudomonadati</taxon>
        <taxon>Pseudomonadota</taxon>
        <taxon>Gammaproteobacteria</taxon>
        <taxon>Vibrionales</taxon>
        <taxon>Vibrionaceae</taxon>
        <taxon>Vibrio</taxon>
    </lineage>
</organism>
<evidence type="ECO:0000313" key="1">
    <source>
        <dbReference type="EMBL" id="ROV58053.1"/>
    </source>
</evidence>
<dbReference type="AlphaFoldDB" id="A0A3N3DU84"/>
<dbReference type="Gene3D" id="2.60.40.10">
    <property type="entry name" value="Immunoglobulins"/>
    <property type="match status" value="1"/>
</dbReference>